<reference evidence="1" key="1">
    <citation type="submission" date="2021-01" db="EMBL/GenBank/DDBJ databases">
        <authorList>
            <consortium name="Genoscope - CEA"/>
            <person name="William W."/>
        </authorList>
    </citation>
    <scope>NUCLEOTIDE SEQUENCE</scope>
</reference>
<protein>
    <submittedName>
        <fullName evidence="1">Uncharacterized protein</fullName>
    </submittedName>
</protein>
<dbReference type="EMBL" id="CAJJDN010000186">
    <property type="protein sequence ID" value="CAD8128346.1"/>
    <property type="molecule type" value="Genomic_DNA"/>
</dbReference>
<organism evidence="1 2">
    <name type="scientific">Paramecium sonneborni</name>
    <dbReference type="NCBI Taxonomy" id="65129"/>
    <lineage>
        <taxon>Eukaryota</taxon>
        <taxon>Sar</taxon>
        <taxon>Alveolata</taxon>
        <taxon>Ciliophora</taxon>
        <taxon>Intramacronucleata</taxon>
        <taxon>Oligohymenophorea</taxon>
        <taxon>Peniculida</taxon>
        <taxon>Parameciidae</taxon>
        <taxon>Paramecium</taxon>
    </lineage>
</organism>
<dbReference type="Proteomes" id="UP000692954">
    <property type="component" value="Unassembled WGS sequence"/>
</dbReference>
<keyword evidence="2" id="KW-1185">Reference proteome</keyword>
<proteinExistence type="predicted"/>
<sequence length="137" mass="16078">MELLKQKGHLFLQIFCRRENLASLECIDEIRNLIMIQYSFNCQKLESLLNILEESKLVFQIPILRRLKRSNKQGQAHEKDHLQKQGKQRATSQQLLSFQINTLDSKTCFSLYLRQSNTINNEGRKNEQILQPCSVLS</sequence>
<evidence type="ECO:0000313" key="1">
    <source>
        <dbReference type="EMBL" id="CAD8128346.1"/>
    </source>
</evidence>
<comment type="caution">
    <text evidence="1">The sequence shown here is derived from an EMBL/GenBank/DDBJ whole genome shotgun (WGS) entry which is preliminary data.</text>
</comment>
<accession>A0A8S1RJF9</accession>
<name>A0A8S1RJF9_9CILI</name>
<gene>
    <name evidence="1" type="ORF">PSON_ATCC_30995.1.T1860033</name>
</gene>
<dbReference type="AlphaFoldDB" id="A0A8S1RJF9"/>
<evidence type="ECO:0000313" key="2">
    <source>
        <dbReference type="Proteomes" id="UP000692954"/>
    </source>
</evidence>